<dbReference type="EMBL" id="MN740504">
    <property type="protein sequence ID" value="QHU30223.1"/>
    <property type="molecule type" value="Genomic_DNA"/>
</dbReference>
<organism evidence="1">
    <name type="scientific">viral metagenome</name>
    <dbReference type="NCBI Taxonomy" id="1070528"/>
    <lineage>
        <taxon>unclassified sequences</taxon>
        <taxon>metagenomes</taxon>
        <taxon>organismal metagenomes</taxon>
    </lineage>
</organism>
<protein>
    <submittedName>
        <fullName evidence="1">Uncharacterized protein</fullName>
    </submittedName>
</protein>
<accession>A0A6C0LI58</accession>
<dbReference type="AlphaFoldDB" id="A0A6C0LI58"/>
<name>A0A6C0LI58_9ZZZZ</name>
<proteinExistence type="predicted"/>
<sequence>MNLFWSIIALAIIIAFAIQPRDRVVKPNLNFYYGPAYLIREGMSSLRKVTTNNYPYENATHIQTNWAINKAIDNYHTSREYNNKIAMTNDNLNSDPIKTFNSCN</sequence>
<evidence type="ECO:0000313" key="1">
    <source>
        <dbReference type="EMBL" id="QHU30223.1"/>
    </source>
</evidence>
<reference evidence="1" key="1">
    <citation type="journal article" date="2020" name="Nature">
        <title>Giant virus diversity and host interactions through global metagenomics.</title>
        <authorList>
            <person name="Schulz F."/>
            <person name="Roux S."/>
            <person name="Paez-Espino D."/>
            <person name="Jungbluth S."/>
            <person name="Walsh D.A."/>
            <person name="Denef V.J."/>
            <person name="McMahon K.D."/>
            <person name="Konstantinidis K.T."/>
            <person name="Eloe-Fadrosh E.A."/>
            <person name="Kyrpides N.C."/>
            <person name="Woyke T."/>
        </authorList>
    </citation>
    <scope>NUCLEOTIDE SEQUENCE</scope>
    <source>
        <strain evidence="1">GVMAG-M-3300027833-11</strain>
    </source>
</reference>